<dbReference type="InterPro" id="IPR002577">
    <property type="entry name" value="HTH_HxlR"/>
</dbReference>
<keyword evidence="1" id="KW-0805">Transcription regulation</keyword>
<keyword evidence="3" id="KW-0804">Transcription</keyword>
<keyword evidence="2" id="KW-0238">DNA-binding</keyword>
<organism evidence="5 6">
    <name type="scientific">Sphingomonas agrestis</name>
    <dbReference type="NCBI Taxonomy" id="3080540"/>
    <lineage>
        <taxon>Bacteria</taxon>
        <taxon>Pseudomonadati</taxon>
        <taxon>Pseudomonadota</taxon>
        <taxon>Alphaproteobacteria</taxon>
        <taxon>Sphingomonadales</taxon>
        <taxon>Sphingomonadaceae</taxon>
        <taxon>Sphingomonas</taxon>
    </lineage>
</organism>
<evidence type="ECO:0000256" key="2">
    <source>
        <dbReference type="ARBA" id="ARBA00023125"/>
    </source>
</evidence>
<protein>
    <submittedName>
        <fullName evidence="5">Helix-turn-helix domain-containing protein</fullName>
    </submittedName>
</protein>
<gene>
    <name evidence="5" type="ORF">RZN05_02400</name>
</gene>
<dbReference type="PROSITE" id="PS51118">
    <property type="entry name" value="HTH_HXLR"/>
    <property type="match status" value="1"/>
</dbReference>
<evidence type="ECO:0000256" key="1">
    <source>
        <dbReference type="ARBA" id="ARBA00023015"/>
    </source>
</evidence>
<accession>A0ABU3Y351</accession>
<dbReference type="PANTHER" id="PTHR33204:SF39">
    <property type="entry name" value="TRANSCRIPTIONAL REGULATORY PROTEIN"/>
    <property type="match status" value="1"/>
</dbReference>
<keyword evidence="6" id="KW-1185">Reference proteome</keyword>
<feature type="domain" description="HTH hxlR-type" evidence="4">
    <location>
        <begin position="18"/>
        <end position="117"/>
    </location>
</feature>
<dbReference type="Pfam" id="PF01638">
    <property type="entry name" value="HxlR"/>
    <property type="match status" value="1"/>
</dbReference>
<dbReference type="InterPro" id="IPR036388">
    <property type="entry name" value="WH-like_DNA-bd_sf"/>
</dbReference>
<name>A0ABU3Y351_9SPHN</name>
<evidence type="ECO:0000313" key="5">
    <source>
        <dbReference type="EMBL" id="MDV3455820.1"/>
    </source>
</evidence>
<dbReference type="EMBL" id="JAWJEJ010000001">
    <property type="protein sequence ID" value="MDV3455820.1"/>
    <property type="molecule type" value="Genomic_DNA"/>
</dbReference>
<dbReference type="Proteomes" id="UP001273531">
    <property type="component" value="Unassembled WGS sequence"/>
</dbReference>
<dbReference type="PANTHER" id="PTHR33204">
    <property type="entry name" value="TRANSCRIPTIONAL REGULATOR, MARR FAMILY"/>
    <property type="match status" value="1"/>
</dbReference>
<proteinExistence type="predicted"/>
<dbReference type="SUPFAM" id="SSF46785">
    <property type="entry name" value="Winged helix' DNA-binding domain"/>
    <property type="match status" value="1"/>
</dbReference>
<sequence>MADDTDLEALSCRAMMDVPRIRPVLDKIADKWTIMILTVLCPEPARFNAIKRRLDGITHKSLADALKRLERNGLITRTVFPTSPIAVEYAITPLGHSLRGPFEALCSWALENEQAFAAAAKAYDEACP</sequence>
<reference evidence="5 6" key="1">
    <citation type="submission" date="2023-10" db="EMBL/GenBank/DDBJ databases">
        <title>Sphingomonas sp. HF-S4 16S ribosomal RNA gene Genome sequencing and assembly.</title>
        <authorList>
            <person name="Lee H."/>
        </authorList>
    </citation>
    <scope>NUCLEOTIDE SEQUENCE [LARGE SCALE GENOMIC DNA]</scope>
    <source>
        <strain evidence="5 6">HF-S4</strain>
    </source>
</reference>
<evidence type="ECO:0000259" key="4">
    <source>
        <dbReference type="PROSITE" id="PS51118"/>
    </source>
</evidence>
<dbReference type="RefSeq" id="WP_317225025.1">
    <property type="nucleotide sequence ID" value="NZ_JAWJEJ010000001.1"/>
</dbReference>
<evidence type="ECO:0000313" key="6">
    <source>
        <dbReference type="Proteomes" id="UP001273531"/>
    </source>
</evidence>
<comment type="caution">
    <text evidence="5">The sequence shown here is derived from an EMBL/GenBank/DDBJ whole genome shotgun (WGS) entry which is preliminary data.</text>
</comment>
<dbReference type="Gene3D" id="1.10.10.10">
    <property type="entry name" value="Winged helix-like DNA-binding domain superfamily/Winged helix DNA-binding domain"/>
    <property type="match status" value="1"/>
</dbReference>
<evidence type="ECO:0000256" key="3">
    <source>
        <dbReference type="ARBA" id="ARBA00023163"/>
    </source>
</evidence>
<dbReference type="InterPro" id="IPR036390">
    <property type="entry name" value="WH_DNA-bd_sf"/>
</dbReference>